<dbReference type="GO" id="GO:0003677">
    <property type="term" value="F:DNA binding"/>
    <property type="evidence" value="ECO:0007669"/>
    <property type="project" value="UniProtKB-KW"/>
</dbReference>
<comment type="caution">
    <text evidence="5">The sequence shown here is derived from an EMBL/GenBank/DDBJ whole genome shotgun (WGS) entry which is preliminary data.</text>
</comment>
<dbReference type="SMART" id="SM00345">
    <property type="entry name" value="HTH_GNTR"/>
    <property type="match status" value="1"/>
</dbReference>
<keyword evidence="6" id="KW-1185">Reference proteome</keyword>
<dbReference type="OrthoDB" id="7989071at2"/>
<keyword evidence="2 5" id="KW-0238">DNA-binding</keyword>
<dbReference type="InterPro" id="IPR036388">
    <property type="entry name" value="WH-like_DNA-bd_sf"/>
</dbReference>
<dbReference type="SMART" id="SM00895">
    <property type="entry name" value="FCD"/>
    <property type="match status" value="1"/>
</dbReference>
<dbReference type="Gene3D" id="1.20.120.530">
    <property type="entry name" value="GntR ligand-binding domain-like"/>
    <property type="match status" value="1"/>
</dbReference>
<gene>
    <name evidence="5" type="ORF">DFJ67_0646</name>
</gene>
<dbReference type="Pfam" id="PF00392">
    <property type="entry name" value="GntR"/>
    <property type="match status" value="1"/>
</dbReference>
<dbReference type="InterPro" id="IPR011711">
    <property type="entry name" value="GntR_C"/>
</dbReference>
<dbReference type="EMBL" id="QUMQ01000001">
    <property type="protein sequence ID" value="REF94705.1"/>
    <property type="molecule type" value="Genomic_DNA"/>
</dbReference>
<dbReference type="CDD" id="cd07377">
    <property type="entry name" value="WHTH_GntR"/>
    <property type="match status" value="1"/>
</dbReference>
<name>A0A3D9ZBP0_9ACTN</name>
<dbReference type="PROSITE" id="PS50949">
    <property type="entry name" value="HTH_GNTR"/>
    <property type="match status" value="1"/>
</dbReference>
<dbReference type="Proteomes" id="UP000256913">
    <property type="component" value="Unassembled WGS sequence"/>
</dbReference>
<dbReference type="AlphaFoldDB" id="A0A3D9ZBP0"/>
<evidence type="ECO:0000256" key="2">
    <source>
        <dbReference type="ARBA" id="ARBA00023125"/>
    </source>
</evidence>
<dbReference type="PANTHER" id="PTHR43537">
    <property type="entry name" value="TRANSCRIPTIONAL REGULATOR, GNTR FAMILY"/>
    <property type="match status" value="1"/>
</dbReference>
<dbReference type="InterPro" id="IPR000524">
    <property type="entry name" value="Tscrpt_reg_HTH_GntR"/>
</dbReference>
<dbReference type="Gene3D" id="1.10.10.10">
    <property type="entry name" value="Winged helix-like DNA-binding domain superfamily/Winged helix DNA-binding domain"/>
    <property type="match status" value="1"/>
</dbReference>
<dbReference type="GO" id="GO:0003700">
    <property type="term" value="F:DNA-binding transcription factor activity"/>
    <property type="evidence" value="ECO:0007669"/>
    <property type="project" value="InterPro"/>
</dbReference>
<keyword evidence="3" id="KW-0804">Transcription</keyword>
<keyword evidence="1" id="KW-0805">Transcription regulation</keyword>
<protein>
    <submittedName>
        <fullName evidence="5">DNA-binding FadR family transcriptional regulator</fullName>
    </submittedName>
</protein>
<proteinExistence type="predicted"/>
<feature type="domain" description="HTH gntR-type" evidence="4">
    <location>
        <begin position="14"/>
        <end position="82"/>
    </location>
</feature>
<dbReference type="SUPFAM" id="SSF46785">
    <property type="entry name" value="Winged helix' DNA-binding domain"/>
    <property type="match status" value="1"/>
</dbReference>
<dbReference type="InterPro" id="IPR036390">
    <property type="entry name" value="WH_DNA-bd_sf"/>
</dbReference>
<dbReference type="PRINTS" id="PR00035">
    <property type="entry name" value="HTHGNTR"/>
</dbReference>
<organism evidence="5 6">
    <name type="scientific">Asanoa ferruginea</name>
    <dbReference type="NCBI Taxonomy" id="53367"/>
    <lineage>
        <taxon>Bacteria</taxon>
        <taxon>Bacillati</taxon>
        <taxon>Actinomycetota</taxon>
        <taxon>Actinomycetes</taxon>
        <taxon>Micromonosporales</taxon>
        <taxon>Micromonosporaceae</taxon>
        <taxon>Asanoa</taxon>
    </lineage>
</organism>
<evidence type="ECO:0000313" key="6">
    <source>
        <dbReference type="Proteomes" id="UP000256913"/>
    </source>
</evidence>
<dbReference type="RefSeq" id="WP_116066478.1">
    <property type="nucleotide sequence ID" value="NZ_BONB01000001.1"/>
</dbReference>
<dbReference type="SUPFAM" id="SSF48008">
    <property type="entry name" value="GntR ligand-binding domain-like"/>
    <property type="match status" value="1"/>
</dbReference>
<dbReference type="Pfam" id="PF07729">
    <property type="entry name" value="FCD"/>
    <property type="match status" value="1"/>
</dbReference>
<evidence type="ECO:0000313" key="5">
    <source>
        <dbReference type="EMBL" id="REF94705.1"/>
    </source>
</evidence>
<reference evidence="5 6" key="1">
    <citation type="submission" date="2018-08" db="EMBL/GenBank/DDBJ databases">
        <title>Sequencing the genomes of 1000 actinobacteria strains.</title>
        <authorList>
            <person name="Klenk H.-P."/>
        </authorList>
    </citation>
    <scope>NUCLEOTIDE SEQUENCE [LARGE SCALE GENOMIC DNA]</scope>
    <source>
        <strain evidence="5 6">DSM 44099</strain>
    </source>
</reference>
<sequence length="253" mass="27721">MTVEGTRAELGLRPSLSDALIARIVELIRADGLGPGDRLPAVRVLAERFAVATPTIREALRQLQATGAIDIRHGSGMYVRAALDRVVIANPNPPTLGGLQAAQLLDARLLIEPYLAGLAARNRDAGSTARLHELLDLAEQHLDGDDGQLHHANTAFHLQVALASGHGILHEVLDSLLSVHAAEQRAILHIFDDRARDHEEHRSVLAAIDAGDEPLAQRLMRRHLEDVADVVHRRLPSFRQPADPQHIDERLER</sequence>
<accession>A0A3D9ZBP0</accession>
<dbReference type="PANTHER" id="PTHR43537:SF5">
    <property type="entry name" value="UXU OPERON TRANSCRIPTIONAL REGULATOR"/>
    <property type="match status" value="1"/>
</dbReference>
<evidence type="ECO:0000259" key="4">
    <source>
        <dbReference type="PROSITE" id="PS50949"/>
    </source>
</evidence>
<dbReference type="InterPro" id="IPR008920">
    <property type="entry name" value="TF_FadR/GntR_C"/>
</dbReference>
<evidence type="ECO:0000256" key="3">
    <source>
        <dbReference type="ARBA" id="ARBA00023163"/>
    </source>
</evidence>
<evidence type="ECO:0000256" key="1">
    <source>
        <dbReference type="ARBA" id="ARBA00023015"/>
    </source>
</evidence>